<protein>
    <recommendedName>
        <fullName evidence="3">F-box domain-containing protein</fullName>
    </recommendedName>
</protein>
<accession>J0LGZ0</accession>
<keyword evidence="2" id="KW-1185">Reference proteome</keyword>
<evidence type="ECO:0000313" key="1">
    <source>
        <dbReference type="EMBL" id="EJD37008.1"/>
    </source>
</evidence>
<proteinExistence type="predicted"/>
<gene>
    <name evidence="1" type="ORF">AURDEDRAFT_129739</name>
</gene>
<organism evidence="1 2">
    <name type="scientific">Auricularia subglabra (strain TFB-10046 / SS5)</name>
    <name type="common">White-rot fungus</name>
    <name type="synonym">Auricularia delicata (strain TFB10046)</name>
    <dbReference type="NCBI Taxonomy" id="717982"/>
    <lineage>
        <taxon>Eukaryota</taxon>
        <taxon>Fungi</taxon>
        <taxon>Dikarya</taxon>
        <taxon>Basidiomycota</taxon>
        <taxon>Agaricomycotina</taxon>
        <taxon>Agaricomycetes</taxon>
        <taxon>Auriculariales</taxon>
        <taxon>Auriculariaceae</taxon>
        <taxon>Auricularia</taxon>
    </lineage>
</organism>
<reference evidence="2" key="1">
    <citation type="journal article" date="2012" name="Science">
        <title>The Paleozoic origin of enzymatic lignin decomposition reconstructed from 31 fungal genomes.</title>
        <authorList>
            <person name="Floudas D."/>
            <person name="Binder M."/>
            <person name="Riley R."/>
            <person name="Barry K."/>
            <person name="Blanchette R.A."/>
            <person name="Henrissat B."/>
            <person name="Martinez A.T."/>
            <person name="Otillar R."/>
            <person name="Spatafora J.W."/>
            <person name="Yadav J.S."/>
            <person name="Aerts A."/>
            <person name="Benoit I."/>
            <person name="Boyd A."/>
            <person name="Carlson A."/>
            <person name="Copeland A."/>
            <person name="Coutinho P.M."/>
            <person name="de Vries R.P."/>
            <person name="Ferreira P."/>
            <person name="Findley K."/>
            <person name="Foster B."/>
            <person name="Gaskell J."/>
            <person name="Glotzer D."/>
            <person name="Gorecki P."/>
            <person name="Heitman J."/>
            <person name="Hesse C."/>
            <person name="Hori C."/>
            <person name="Igarashi K."/>
            <person name="Jurgens J.A."/>
            <person name="Kallen N."/>
            <person name="Kersten P."/>
            <person name="Kohler A."/>
            <person name="Kuees U."/>
            <person name="Kumar T.K.A."/>
            <person name="Kuo A."/>
            <person name="LaButti K."/>
            <person name="Larrondo L.F."/>
            <person name="Lindquist E."/>
            <person name="Ling A."/>
            <person name="Lombard V."/>
            <person name="Lucas S."/>
            <person name="Lundell T."/>
            <person name="Martin R."/>
            <person name="McLaughlin D.J."/>
            <person name="Morgenstern I."/>
            <person name="Morin E."/>
            <person name="Murat C."/>
            <person name="Nagy L.G."/>
            <person name="Nolan M."/>
            <person name="Ohm R.A."/>
            <person name="Patyshakuliyeva A."/>
            <person name="Rokas A."/>
            <person name="Ruiz-Duenas F.J."/>
            <person name="Sabat G."/>
            <person name="Salamov A."/>
            <person name="Samejima M."/>
            <person name="Schmutz J."/>
            <person name="Slot J.C."/>
            <person name="St John F."/>
            <person name="Stenlid J."/>
            <person name="Sun H."/>
            <person name="Sun S."/>
            <person name="Syed K."/>
            <person name="Tsang A."/>
            <person name="Wiebenga A."/>
            <person name="Young D."/>
            <person name="Pisabarro A."/>
            <person name="Eastwood D.C."/>
            <person name="Martin F."/>
            <person name="Cullen D."/>
            <person name="Grigoriev I.V."/>
            <person name="Hibbett D.S."/>
        </authorList>
    </citation>
    <scope>NUCLEOTIDE SEQUENCE [LARGE SCALE GENOMIC DNA]</scope>
    <source>
        <strain evidence="2">TFB10046</strain>
    </source>
</reference>
<evidence type="ECO:0008006" key="3">
    <source>
        <dbReference type="Google" id="ProtNLM"/>
    </source>
</evidence>
<dbReference type="Proteomes" id="UP000006514">
    <property type="component" value="Unassembled WGS sequence"/>
</dbReference>
<dbReference type="AlphaFoldDB" id="J0LGZ0"/>
<dbReference type="KEGG" id="adl:AURDEDRAFT_129739"/>
<dbReference type="InParanoid" id="J0LGZ0"/>
<evidence type="ECO:0000313" key="2">
    <source>
        <dbReference type="Proteomes" id="UP000006514"/>
    </source>
</evidence>
<name>J0LGZ0_AURST</name>
<sequence length="434" mass="48061">MATVCKDLRKVALAECSLWTELPRATLDNVHKLIPFFHRSDRLGMDLWIDEISQNQVYGLCNMLWGNLRRVGSLTLFFKNEDPIDDLKMSAFYRMLSHPTLLLENLQLSVSDYLDPLDALPRIILGYRPHPWLRSLVLTAFTLESVCPAFANLTFVSISVASLCPFEQASLPTGAQQQWANTPLHRHFPAIRSLELLGIEPYSAEDASAYSLVRMPYIDRPLEELFLLFEPAHPCVGDVETARWISEGTVTHNVRELVLQLPDSEVVRDGALMALTGAPLSLRIKSCGGNGAEITASTAEGKLRAARLLETGVMSHLKKILDSPVMPVKELYLTTNAALANILPLFAEHRQLETLGLVYEVDPLFPAAPAGVPALHSVRTLRFESSRVAKVDASDIVTFAAAVVPRITTLIVSQSITLLHPHVLPPTLHVGRMD</sequence>
<dbReference type="EMBL" id="JH687849">
    <property type="protein sequence ID" value="EJD37008.1"/>
    <property type="molecule type" value="Genomic_DNA"/>
</dbReference>